<dbReference type="AlphaFoldDB" id="A0A157SGD4"/>
<reference evidence="1 2" key="1">
    <citation type="submission" date="2016-04" db="EMBL/GenBank/DDBJ databases">
        <authorList>
            <consortium name="Pathogen Informatics"/>
        </authorList>
    </citation>
    <scope>NUCLEOTIDE SEQUENCE [LARGE SCALE GENOMIC DNA]</scope>
    <source>
        <strain evidence="1 2">H050680373</strain>
    </source>
</reference>
<accession>A0A157SGD4</accession>
<protein>
    <submittedName>
        <fullName evidence="1">Uncharacterized protein</fullName>
    </submittedName>
</protein>
<proteinExistence type="predicted"/>
<keyword evidence="2" id="KW-1185">Reference proteome</keyword>
<name>A0A157SGD4_9BORD</name>
<dbReference type="EMBL" id="FKIF01000006">
    <property type="protein sequence ID" value="SAI68976.1"/>
    <property type="molecule type" value="Genomic_DNA"/>
</dbReference>
<evidence type="ECO:0000313" key="2">
    <source>
        <dbReference type="Proteomes" id="UP000076848"/>
    </source>
</evidence>
<dbReference type="Proteomes" id="UP000076848">
    <property type="component" value="Unassembled WGS sequence"/>
</dbReference>
<evidence type="ECO:0000313" key="1">
    <source>
        <dbReference type="EMBL" id="SAI68976.1"/>
    </source>
</evidence>
<gene>
    <name evidence="1" type="ORF">SAMEA3906486_02215</name>
</gene>
<organism evidence="1 2">
    <name type="scientific">Bordetella ansorpii</name>
    <dbReference type="NCBI Taxonomy" id="288768"/>
    <lineage>
        <taxon>Bacteria</taxon>
        <taxon>Pseudomonadati</taxon>
        <taxon>Pseudomonadota</taxon>
        <taxon>Betaproteobacteria</taxon>
        <taxon>Burkholderiales</taxon>
        <taxon>Alcaligenaceae</taxon>
        <taxon>Bordetella</taxon>
    </lineage>
</organism>
<sequence length="71" mass="7506">MPAPPLAYRAGSVSNLALHPVLQNKYVFPKCVERCSDAAVTAMPHTGSRVAASGCEWLEDPPASSLPAWLA</sequence>